<dbReference type="SUPFAM" id="SSF56601">
    <property type="entry name" value="beta-lactamase/transpeptidase-like"/>
    <property type="match status" value="1"/>
</dbReference>
<dbReference type="RefSeq" id="WP_075664087.1">
    <property type="nucleotide sequence ID" value="NZ_CP009247.1"/>
</dbReference>
<dbReference type="Pfam" id="PF00905">
    <property type="entry name" value="Transpeptidase"/>
    <property type="match status" value="1"/>
</dbReference>
<keyword evidence="4" id="KW-0131">Cell cycle</keyword>
<evidence type="ECO:0000313" key="5">
    <source>
        <dbReference type="Proteomes" id="UP000185434"/>
    </source>
</evidence>
<keyword evidence="4" id="KW-0132">Cell division</keyword>
<feature type="chain" id="PRO_5038663346" evidence="1">
    <location>
        <begin position="21"/>
        <end position="617"/>
    </location>
</feature>
<keyword evidence="5" id="KW-1185">Reference proteome</keyword>
<dbReference type="GO" id="GO:0071555">
    <property type="term" value="P:cell wall organization"/>
    <property type="evidence" value="ECO:0007669"/>
    <property type="project" value="TreeGrafter"/>
</dbReference>
<name>A0A1L7CTB2_9CORY</name>
<evidence type="ECO:0000313" key="4">
    <source>
        <dbReference type="EMBL" id="APT89105.1"/>
    </source>
</evidence>
<dbReference type="OrthoDB" id="5241017at2"/>
<dbReference type="InterPro" id="IPR050515">
    <property type="entry name" value="Beta-lactam/transpept"/>
</dbReference>
<dbReference type="Pfam" id="PF05223">
    <property type="entry name" value="MecA_N"/>
    <property type="match status" value="1"/>
</dbReference>
<protein>
    <submittedName>
        <fullName evidence="4">Cell division protein FtsI</fullName>
    </submittedName>
</protein>
<feature type="signal peptide" evidence="1">
    <location>
        <begin position="1"/>
        <end position="20"/>
    </location>
</feature>
<dbReference type="PANTHER" id="PTHR30627">
    <property type="entry name" value="PEPTIDOGLYCAN D,D-TRANSPEPTIDASE"/>
    <property type="match status" value="1"/>
</dbReference>
<dbReference type="InterPro" id="IPR012338">
    <property type="entry name" value="Beta-lactam/transpept-like"/>
</dbReference>
<dbReference type="STRING" id="1437875.CFRA_07365"/>
<evidence type="ECO:0000259" key="3">
    <source>
        <dbReference type="Pfam" id="PF05223"/>
    </source>
</evidence>
<feature type="domain" description="Penicillin-binding protein transpeptidase" evidence="2">
    <location>
        <begin position="327"/>
        <end position="593"/>
    </location>
</feature>
<accession>A0A1L7CTB2</accession>
<evidence type="ECO:0000259" key="2">
    <source>
        <dbReference type="Pfam" id="PF00905"/>
    </source>
</evidence>
<dbReference type="GO" id="GO:0008658">
    <property type="term" value="F:penicillin binding"/>
    <property type="evidence" value="ECO:0007669"/>
    <property type="project" value="InterPro"/>
</dbReference>
<gene>
    <name evidence="4" type="ORF">CFRA_07365</name>
</gene>
<reference evidence="4 5" key="1">
    <citation type="submission" date="2014-08" db="EMBL/GenBank/DDBJ databases">
        <title>Complete genome sequence of Corynebacterium frankenforstense ST18(T) (=DSM 45800(T)), isolated from raw cow milk.</title>
        <authorList>
            <person name="Ruckert C."/>
            <person name="Albersmeier A."/>
            <person name="Winkler A."/>
            <person name="Lipski A."/>
            <person name="Kalinowski J."/>
        </authorList>
    </citation>
    <scope>NUCLEOTIDE SEQUENCE [LARGE SCALE GENOMIC DNA]</scope>
    <source>
        <strain evidence="4 5">ST18</strain>
    </source>
</reference>
<dbReference type="PROSITE" id="PS51257">
    <property type="entry name" value="PROKAR_LIPOPROTEIN"/>
    <property type="match status" value="1"/>
</dbReference>
<dbReference type="Gene3D" id="3.40.710.10">
    <property type="entry name" value="DD-peptidase/beta-lactamase superfamily"/>
    <property type="match status" value="1"/>
</dbReference>
<dbReference type="GO" id="GO:0005886">
    <property type="term" value="C:plasma membrane"/>
    <property type="evidence" value="ECO:0007669"/>
    <property type="project" value="TreeGrafter"/>
</dbReference>
<keyword evidence="1" id="KW-0732">Signal</keyword>
<dbReference type="GO" id="GO:0051301">
    <property type="term" value="P:cell division"/>
    <property type="evidence" value="ECO:0007669"/>
    <property type="project" value="UniProtKB-KW"/>
</dbReference>
<dbReference type="Proteomes" id="UP000185434">
    <property type="component" value="Chromosome"/>
</dbReference>
<dbReference type="GO" id="GO:0071972">
    <property type="term" value="F:peptidoglycan L,D-transpeptidase activity"/>
    <property type="evidence" value="ECO:0007669"/>
    <property type="project" value="TreeGrafter"/>
</dbReference>
<dbReference type="GO" id="GO:0046677">
    <property type="term" value="P:response to antibiotic"/>
    <property type="evidence" value="ECO:0007669"/>
    <property type="project" value="InterPro"/>
</dbReference>
<dbReference type="InterPro" id="IPR007887">
    <property type="entry name" value="MecA_N"/>
</dbReference>
<dbReference type="InterPro" id="IPR001460">
    <property type="entry name" value="PCN-bd_Tpept"/>
</dbReference>
<dbReference type="PANTHER" id="PTHR30627:SF24">
    <property type="entry name" value="PENICILLIN-BINDING PROTEIN 4B"/>
    <property type="match status" value="1"/>
</dbReference>
<dbReference type="KEGG" id="cfk:CFRA_07365"/>
<organism evidence="4 5">
    <name type="scientific">Corynebacterium frankenforstense DSM 45800</name>
    <dbReference type="NCBI Taxonomy" id="1437875"/>
    <lineage>
        <taxon>Bacteria</taxon>
        <taxon>Bacillati</taxon>
        <taxon>Actinomycetota</taxon>
        <taxon>Actinomycetes</taxon>
        <taxon>Mycobacteriales</taxon>
        <taxon>Corynebacteriaceae</taxon>
        <taxon>Corynebacterium</taxon>
    </lineage>
</organism>
<dbReference type="EMBL" id="CP009247">
    <property type="protein sequence ID" value="APT89105.1"/>
    <property type="molecule type" value="Genomic_DNA"/>
</dbReference>
<dbReference type="AlphaFoldDB" id="A0A1L7CTB2"/>
<evidence type="ECO:0000256" key="1">
    <source>
        <dbReference type="SAM" id="SignalP"/>
    </source>
</evidence>
<feature type="domain" description="NTF2-like N-terminal transpeptidase" evidence="3">
    <location>
        <begin position="27"/>
        <end position="139"/>
    </location>
</feature>
<proteinExistence type="predicted"/>
<sequence>MRRLLAFLLTAALAAAGLVACTPKPPSAEPVAADFLAALAEADLDTVAGLVDAPDEARAATEQTWSGLQAEGLDAELTGLDTPESTDAATATAHARLTWHLPRGRDFAYDTDVHLQREERDWTVHWQPTVLHPRLGAHQHLELRPVVAEKASVVSSDGVALLTPGVRHRLLVDGSKTDTPGRLAREVTEALHAADVDAGGDPAELEKNLRETDGPYSVAMLDDAAADAVAGRFAGDAAVTLNDEAAMVTPEPGFAPDILSRVRATVGDELDGANGWRVAVVNPEGNELDDVEHHDARLAPAVRVSIDHSVQLAAQRALEAHAEQKAVIVAVRPSNGDILAVAQTPEADKDGDIALTGQYPPGSVFKMITATAGVADEGLTPDSTVPCPGTMDIYGRTVTNYNASGVGDTSLETAFARSCNTTFADISTKLEPGRLEHTAKQFGLGLSYDIPGLETVTGTVPFGETPLDRTESGYGQGLDLASPFGLAMAAATAAAGRTPTPQLVAGRETTVDERIDPPDPEAIAALQRMMRTVVTNGTAAGMSAGGEIHGKTGEAEVNDGSHAWFAGYRDDIAFATLVVYGGGSETSVAITDEFFRHLDGDAQSEEIGAAPGEATEP</sequence>